<dbReference type="PANTHER" id="PTHR37984">
    <property type="entry name" value="PROTEIN CBG26694"/>
    <property type="match status" value="1"/>
</dbReference>
<evidence type="ECO:0000256" key="2">
    <source>
        <dbReference type="ARBA" id="ARBA00012180"/>
    </source>
</evidence>
<feature type="domain" description="Integrase catalytic" evidence="4">
    <location>
        <begin position="15"/>
        <end position="160"/>
    </location>
</feature>
<feature type="domain" description="Reverse transcriptase" evidence="3">
    <location>
        <begin position="407"/>
        <end position="586"/>
    </location>
</feature>
<accession>A0AAD8YRR7</accession>
<dbReference type="Gene3D" id="3.10.10.10">
    <property type="entry name" value="HIV Type 1 Reverse Transcriptase, subunit A, domain 1"/>
    <property type="match status" value="1"/>
</dbReference>
<dbReference type="CDD" id="cd01647">
    <property type="entry name" value="RT_LTR"/>
    <property type="match status" value="1"/>
</dbReference>
<dbReference type="PANTHER" id="PTHR37984:SF5">
    <property type="entry name" value="PROTEIN NYNRIN-LIKE"/>
    <property type="match status" value="1"/>
</dbReference>
<dbReference type="InterPro" id="IPR043502">
    <property type="entry name" value="DNA/RNA_pol_sf"/>
</dbReference>
<dbReference type="AlphaFoldDB" id="A0AAD8YRR7"/>
<evidence type="ECO:0000259" key="4">
    <source>
        <dbReference type="PROSITE" id="PS50994"/>
    </source>
</evidence>
<dbReference type="Gene3D" id="3.30.70.270">
    <property type="match status" value="2"/>
</dbReference>
<dbReference type="InterPro" id="IPR001584">
    <property type="entry name" value="Integrase_cat-core"/>
</dbReference>
<evidence type="ECO:0000259" key="3">
    <source>
        <dbReference type="PROSITE" id="PS50878"/>
    </source>
</evidence>
<organism evidence="5 6">
    <name type="scientific">Electrophorus voltai</name>
    <dbReference type="NCBI Taxonomy" id="2609070"/>
    <lineage>
        <taxon>Eukaryota</taxon>
        <taxon>Metazoa</taxon>
        <taxon>Chordata</taxon>
        <taxon>Craniata</taxon>
        <taxon>Vertebrata</taxon>
        <taxon>Euteleostomi</taxon>
        <taxon>Actinopterygii</taxon>
        <taxon>Neopterygii</taxon>
        <taxon>Teleostei</taxon>
        <taxon>Ostariophysi</taxon>
        <taxon>Gymnotiformes</taxon>
        <taxon>Gymnotoidei</taxon>
        <taxon>Gymnotidae</taxon>
        <taxon>Electrophorus</taxon>
    </lineage>
</organism>
<dbReference type="GO" id="GO:0003676">
    <property type="term" value="F:nucleic acid binding"/>
    <property type="evidence" value="ECO:0007669"/>
    <property type="project" value="InterPro"/>
</dbReference>
<dbReference type="Proteomes" id="UP001239994">
    <property type="component" value="Unassembled WGS sequence"/>
</dbReference>
<dbReference type="EC" id="3.1.26.4" evidence="2"/>
<dbReference type="SUPFAM" id="SSF53098">
    <property type="entry name" value="Ribonuclease H-like"/>
    <property type="match status" value="1"/>
</dbReference>
<protein>
    <recommendedName>
        <fullName evidence="2">ribonuclease H</fullName>
        <ecNumber evidence="2">3.1.26.4</ecNumber>
    </recommendedName>
</protein>
<dbReference type="Pfam" id="PF24626">
    <property type="entry name" value="SH3_Tf2-1"/>
    <property type="match status" value="1"/>
</dbReference>
<dbReference type="GO" id="GO:0004523">
    <property type="term" value="F:RNA-DNA hybrid ribonuclease activity"/>
    <property type="evidence" value="ECO:0007669"/>
    <property type="project" value="UniProtKB-EC"/>
</dbReference>
<keyword evidence="6" id="KW-1185">Reference proteome</keyword>
<dbReference type="InterPro" id="IPR056924">
    <property type="entry name" value="SH3_Tf2-1"/>
</dbReference>
<proteinExistence type="inferred from homology"/>
<comment type="caution">
    <text evidence="5">The sequence shown here is derived from an EMBL/GenBank/DDBJ whole genome shotgun (WGS) entry which is preliminary data.</text>
</comment>
<reference evidence="5" key="1">
    <citation type="submission" date="2023-03" db="EMBL/GenBank/DDBJ databases">
        <title>Electrophorus voltai genome.</title>
        <authorList>
            <person name="Bian C."/>
        </authorList>
    </citation>
    <scope>NUCLEOTIDE SEQUENCE</scope>
    <source>
        <strain evidence="5">CB-2022</strain>
        <tissue evidence="5">Muscle</tissue>
    </source>
</reference>
<dbReference type="SUPFAM" id="SSF56672">
    <property type="entry name" value="DNA/RNA polymerases"/>
    <property type="match status" value="1"/>
</dbReference>
<dbReference type="GO" id="GO:0015074">
    <property type="term" value="P:DNA integration"/>
    <property type="evidence" value="ECO:0007669"/>
    <property type="project" value="InterPro"/>
</dbReference>
<dbReference type="PROSITE" id="PS50878">
    <property type="entry name" value="RT_POL"/>
    <property type="match status" value="1"/>
</dbReference>
<evidence type="ECO:0000313" key="6">
    <source>
        <dbReference type="Proteomes" id="UP001239994"/>
    </source>
</evidence>
<dbReference type="PROSITE" id="PS50994">
    <property type="entry name" value="INTEGRASE"/>
    <property type="match status" value="1"/>
</dbReference>
<sequence>MPHVPPAGKLLPLPMPFRPWPHLLVDFITDLPVSEGNTAILSLVDQFSKIVHFVPLAALPTMLETADILFLQVFRHFGLPEDIVSDRGPQFTLRLWKELLGKLNITVSLTSGYHPQANRQVERVNQELVKFLYLYCQHHPESWNAYLPWAEYVQNSLRHMVWALWVYVLTKDGRAGATGKLKLRYEGPYTITDQINEVTYRVGLTGSSQASRAFHMSALKPMMEGPLTEEEGFCHEKDGKFMNSFKRFREHKDWALEPWKKVMWSDESTFTLLQSDGHIRVYLTFYSKRKMAYSHKYIIHGGSRVSSKAARKLEQVSWCEVPTSLAGLGGTALISQENSGMSLPTQKSLGLGASVGCGGYHSSQRDMHRVLLREQRYSRRVPLEATCSPFRGLNVRQWKGKNIQESLAILFIRPSTSPAGAGFFFVRKKDGGLCLYIDYRGLNKMTIKDHYPLPLMTSAFETLQQASDFTKLDLHSAYNLVRIQEGDEWETTFITPSGHYEYLIMLFGLMNAPAVFQRYINEVLREALDRYVFVYLDDILIYCQTVDEHVTHVRRVLQLLLENHLFVKLEKSTFHAQTISFLGFIVSHSTLCMDPAMVRAVESWPRPTSVRRIQHLTNFYRRFMKSFSMIATPLTMLTRKASGGFCW</sequence>
<evidence type="ECO:0000313" key="5">
    <source>
        <dbReference type="EMBL" id="KAK1784659.1"/>
    </source>
</evidence>
<dbReference type="InterPro" id="IPR043128">
    <property type="entry name" value="Rev_trsase/Diguanyl_cyclase"/>
</dbReference>
<dbReference type="Pfam" id="PF00665">
    <property type="entry name" value="rve"/>
    <property type="match status" value="1"/>
</dbReference>
<dbReference type="Gene3D" id="3.30.420.10">
    <property type="entry name" value="Ribonuclease H-like superfamily/Ribonuclease H"/>
    <property type="match status" value="1"/>
</dbReference>
<dbReference type="InterPro" id="IPR000477">
    <property type="entry name" value="RT_dom"/>
</dbReference>
<gene>
    <name evidence="5" type="ORF">P4O66_003342</name>
</gene>
<dbReference type="Pfam" id="PF00078">
    <property type="entry name" value="RVT_1"/>
    <property type="match status" value="1"/>
</dbReference>
<evidence type="ECO:0000256" key="1">
    <source>
        <dbReference type="ARBA" id="ARBA00010879"/>
    </source>
</evidence>
<dbReference type="InterPro" id="IPR012337">
    <property type="entry name" value="RNaseH-like_sf"/>
</dbReference>
<dbReference type="InterPro" id="IPR036397">
    <property type="entry name" value="RNaseH_sf"/>
</dbReference>
<dbReference type="EMBL" id="JAROKS010000026">
    <property type="protein sequence ID" value="KAK1784659.1"/>
    <property type="molecule type" value="Genomic_DNA"/>
</dbReference>
<comment type="similarity">
    <text evidence="1">Belongs to the beta type-B retroviral polymerase family. HERV class-II K(HML-2) pol subfamily.</text>
</comment>
<name>A0AAD8YRR7_9TELE</name>
<dbReference type="InterPro" id="IPR050951">
    <property type="entry name" value="Retrovirus_Pol_polyprotein"/>
</dbReference>